<name>A0ABW4A144_9ACTN</name>
<sequence>MVEPHQGLAWLPQHQHHVVFTLAHVDHLISRVSDMLFEYTKAGPLDLRNVADGELAHVTIAGVAPLPQAVSRFVADSLTQLRAALEHTLFAEVEHRLGRELTASEERSIEMPTASTSDGFGNWTRHRSRRDLSVLHEGAELCERIRSLQPFQAASSDDHPLKVLAAHTNLAKHRAPAVAATLLGTVRPDRPSADLVGSTETERPLRPGDILMTGPLYRQEPISIFPKVSVLRPHTRTWHVLLNELGELEQWVRTVAVPVLVAGRQDLETVPPQIDITVGHADFSAALAAAGTMSAKTRAEQRLQAAMGRDSMVEIFSLHSQFKGADILIRWLESLSDAQVIERLGTIISTNLSGNLIALDAVIRSLILEAENHSAATSRDTPGDT</sequence>
<comment type="caution">
    <text evidence="2">The sequence shown here is derived from an EMBL/GenBank/DDBJ whole genome shotgun (WGS) entry which is preliminary data.</text>
</comment>
<accession>A0ABW4A144</accession>
<dbReference type="EMBL" id="JBHTMK010000005">
    <property type="protein sequence ID" value="MFD1364417.1"/>
    <property type="molecule type" value="Genomic_DNA"/>
</dbReference>
<protein>
    <submittedName>
        <fullName evidence="2">Uncharacterized protein</fullName>
    </submittedName>
</protein>
<organism evidence="2 3">
    <name type="scientific">Actinoplanes sichuanensis</name>
    <dbReference type="NCBI Taxonomy" id="512349"/>
    <lineage>
        <taxon>Bacteria</taxon>
        <taxon>Bacillati</taxon>
        <taxon>Actinomycetota</taxon>
        <taxon>Actinomycetes</taxon>
        <taxon>Micromonosporales</taxon>
        <taxon>Micromonosporaceae</taxon>
        <taxon>Actinoplanes</taxon>
    </lineage>
</organism>
<keyword evidence="3" id="KW-1185">Reference proteome</keyword>
<dbReference type="Proteomes" id="UP001597183">
    <property type="component" value="Unassembled WGS sequence"/>
</dbReference>
<evidence type="ECO:0000313" key="3">
    <source>
        <dbReference type="Proteomes" id="UP001597183"/>
    </source>
</evidence>
<proteinExistence type="predicted"/>
<evidence type="ECO:0000256" key="1">
    <source>
        <dbReference type="SAM" id="MobiDB-lite"/>
    </source>
</evidence>
<gene>
    <name evidence="2" type="ORF">ACFQ5G_03550</name>
</gene>
<reference evidence="3" key="1">
    <citation type="journal article" date="2019" name="Int. J. Syst. Evol. Microbiol.">
        <title>The Global Catalogue of Microorganisms (GCM) 10K type strain sequencing project: providing services to taxonomists for standard genome sequencing and annotation.</title>
        <authorList>
            <consortium name="The Broad Institute Genomics Platform"/>
            <consortium name="The Broad Institute Genome Sequencing Center for Infectious Disease"/>
            <person name="Wu L."/>
            <person name="Ma J."/>
        </authorList>
    </citation>
    <scope>NUCLEOTIDE SEQUENCE [LARGE SCALE GENOMIC DNA]</scope>
    <source>
        <strain evidence="3">CCM 7526</strain>
    </source>
</reference>
<feature type="region of interest" description="Disordered" evidence="1">
    <location>
        <begin position="190"/>
        <end position="210"/>
    </location>
</feature>
<dbReference type="RefSeq" id="WP_378078198.1">
    <property type="nucleotide sequence ID" value="NZ_JBHTMK010000005.1"/>
</dbReference>
<evidence type="ECO:0000313" key="2">
    <source>
        <dbReference type="EMBL" id="MFD1364417.1"/>
    </source>
</evidence>